<feature type="DNA-binding region" description="OmpR/PhoB-type" evidence="8">
    <location>
        <begin position="130"/>
        <end position="229"/>
    </location>
</feature>
<gene>
    <name evidence="11" type="ORF">HXA33_15830</name>
</gene>
<evidence type="ECO:0000256" key="2">
    <source>
        <dbReference type="ARBA" id="ARBA00022553"/>
    </source>
</evidence>
<dbReference type="GO" id="GO:0000976">
    <property type="term" value="F:transcription cis-regulatory region binding"/>
    <property type="evidence" value="ECO:0007669"/>
    <property type="project" value="TreeGrafter"/>
</dbReference>
<dbReference type="InterPro" id="IPR011006">
    <property type="entry name" value="CheY-like_superfamily"/>
</dbReference>
<dbReference type="InterPro" id="IPR016032">
    <property type="entry name" value="Sig_transdc_resp-reg_C-effctor"/>
</dbReference>
<keyword evidence="2 7" id="KW-0597">Phosphoprotein</keyword>
<keyword evidence="3" id="KW-0902">Two-component regulatory system</keyword>
<feature type="domain" description="Response regulatory" evidence="9">
    <location>
        <begin position="5"/>
        <end position="120"/>
    </location>
</feature>
<evidence type="ECO:0000256" key="5">
    <source>
        <dbReference type="ARBA" id="ARBA00023125"/>
    </source>
</evidence>
<evidence type="ECO:0000313" key="11">
    <source>
        <dbReference type="EMBL" id="MCR6098008.1"/>
    </source>
</evidence>
<organism evidence="11 12">
    <name type="scientific">Salipaludibacillus agaradhaerens</name>
    <name type="common">Bacillus agaradhaerens</name>
    <dbReference type="NCBI Taxonomy" id="76935"/>
    <lineage>
        <taxon>Bacteria</taxon>
        <taxon>Bacillati</taxon>
        <taxon>Bacillota</taxon>
        <taxon>Bacilli</taxon>
        <taxon>Bacillales</taxon>
        <taxon>Bacillaceae</taxon>
    </lineage>
</organism>
<feature type="domain" description="OmpR/PhoB-type" evidence="10">
    <location>
        <begin position="130"/>
        <end position="229"/>
    </location>
</feature>
<feature type="modified residue" description="4-aspartylphosphate" evidence="7">
    <location>
        <position position="54"/>
    </location>
</feature>
<evidence type="ECO:0000256" key="8">
    <source>
        <dbReference type="PROSITE-ProRule" id="PRU01091"/>
    </source>
</evidence>
<dbReference type="FunFam" id="3.40.50.2300:FF:000001">
    <property type="entry name" value="DNA-binding response regulator PhoB"/>
    <property type="match status" value="1"/>
</dbReference>
<dbReference type="SMART" id="SM00448">
    <property type="entry name" value="REC"/>
    <property type="match status" value="1"/>
</dbReference>
<dbReference type="GO" id="GO:0032993">
    <property type="term" value="C:protein-DNA complex"/>
    <property type="evidence" value="ECO:0007669"/>
    <property type="project" value="TreeGrafter"/>
</dbReference>
<reference evidence="11" key="1">
    <citation type="submission" date="2020-06" db="EMBL/GenBank/DDBJ databases">
        <title>Insight into the genomes of haloalkaliphilic bacilli from Kenyan soda lakes.</title>
        <authorList>
            <person name="Mwirichia R."/>
            <person name="Villamizar G.C."/>
            <person name="Poehlein A."/>
            <person name="Mugweru J."/>
            <person name="Kipnyargis A."/>
            <person name="Kiplimo D."/>
            <person name="Orwa P."/>
            <person name="Daniel R."/>
        </authorList>
    </citation>
    <scope>NUCLEOTIDE SEQUENCE</scope>
    <source>
        <strain evidence="11">B1096_S55</strain>
    </source>
</reference>
<dbReference type="FunFam" id="1.10.10.10:FF:000018">
    <property type="entry name" value="DNA-binding response regulator ResD"/>
    <property type="match status" value="1"/>
</dbReference>
<dbReference type="SUPFAM" id="SSF52172">
    <property type="entry name" value="CheY-like"/>
    <property type="match status" value="1"/>
</dbReference>
<comment type="subcellular location">
    <subcellularLocation>
        <location evidence="1">Cytoplasm</location>
    </subcellularLocation>
</comment>
<dbReference type="CDD" id="cd00383">
    <property type="entry name" value="trans_reg_C"/>
    <property type="match status" value="1"/>
</dbReference>
<dbReference type="SUPFAM" id="SSF46894">
    <property type="entry name" value="C-terminal effector domain of the bipartite response regulators"/>
    <property type="match status" value="1"/>
</dbReference>
<accession>A0A9Q4B453</accession>
<evidence type="ECO:0000256" key="6">
    <source>
        <dbReference type="ARBA" id="ARBA00023163"/>
    </source>
</evidence>
<dbReference type="CDD" id="cd17574">
    <property type="entry name" value="REC_OmpR"/>
    <property type="match status" value="1"/>
</dbReference>
<dbReference type="EMBL" id="JABXYM010000001">
    <property type="protein sequence ID" value="MCR6098008.1"/>
    <property type="molecule type" value="Genomic_DNA"/>
</dbReference>
<keyword evidence="5 8" id="KW-0238">DNA-binding</keyword>
<dbReference type="Proteomes" id="UP001057753">
    <property type="component" value="Unassembled WGS sequence"/>
</dbReference>
<dbReference type="Pfam" id="PF00072">
    <property type="entry name" value="Response_reg"/>
    <property type="match status" value="1"/>
</dbReference>
<dbReference type="GO" id="GO:0006355">
    <property type="term" value="P:regulation of DNA-templated transcription"/>
    <property type="evidence" value="ECO:0007669"/>
    <property type="project" value="InterPro"/>
</dbReference>
<evidence type="ECO:0000256" key="3">
    <source>
        <dbReference type="ARBA" id="ARBA00023012"/>
    </source>
</evidence>
<evidence type="ECO:0000313" key="12">
    <source>
        <dbReference type="Proteomes" id="UP001057753"/>
    </source>
</evidence>
<dbReference type="Gene3D" id="1.10.10.10">
    <property type="entry name" value="Winged helix-like DNA-binding domain superfamily/Winged helix DNA-binding domain"/>
    <property type="match status" value="1"/>
</dbReference>
<dbReference type="PROSITE" id="PS50110">
    <property type="entry name" value="RESPONSE_REGULATORY"/>
    <property type="match status" value="1"/>
</dbReference>
<keyword evidence="12" id="KW-1185">Reference proteome</keyword>
<evidence type="ECO:0000259" key="10">
    <source>
        <dbReference type="PROSITE" id="PS51755"/>
    </source>
</evidence>
<dbReference type="RefSeq" id="WP_257822387.1">
    <property type="nucleotide sequence ID" value="NZ_JABXYM010000001.1"/>
</dbReference>
<sequence>MTGKNILIVDDEGEMRLLIKLCLSQENYTTLEANNGLEALNVIRENDIHLVLLDIMMPEIDGFELLKAMREELDKRTPVILISALGDTDRVVKGLQLGADDYIVKPFEPKELVARTTSVIRRSFIQRDTDYSFEIAGLHFFPNKYEITYHDKSMVMTKKEFSILNRLASNPGRVYSREQILDLEWDMGYEGDLRTVDAHIKNIREKLKSEGYNKEIIETVWGVGYKVIEDDKHID</sequence>
<dbReference type="InterPro" id="IPR001867">
    <property type="entry name" value="OmpR/PhoB-type_DNA-bd"/>
</dbReference>
<dbReference type="InterPro" id="IPR001789">
    <property type="entry name" value="Sig_transdc_resp-reg_receiver"/>
</dbReference>
<dbReference type="PANTHER" id="PTHR48111:SF1">
    <property type="entry name" value="TWO-COMPONENT RESPONSE REGULATOR ORR33"/>
    <property type="match status" value="1"/>
</dbReference>
<keyword evidence="4" id="KW-0805">Transcription regulation</keyword>
<dbReference type="GO" id="GO:0000156">
    <property type="term" value="F:phosphorelay response regulator activity"/>
    <property type="evidence" value="ECO:0007669"/>
    <property type="project" value="TreeGrafter"/>
</dbReference>
<evidence type="ECO:0000256" key="1">
    <source>
        <dbReference type="ARBA" id="ARBA00004496"/>
    </source>
</evidence>
<dbReference type="InterPro" id="IPR036388">
    <property type="entry name" value="WH-like_DNA-bd_sf"/>
</dbReference>
<name>A0A9Q4B453_SALAG</name>
<comment type="caution">
    <text evidence="11">The sequence shown here is derived from an EMBL/GenBank/DDBJ whole genome shotgun (WGS) entry which is preliminary data.</text>
</comment>
<dbReference type="GO" id="GO:0005829">
    <property type="term" value="C:cytosol"/>
    <property type="evidence" value="ECO:0007669"/>
    <property type="project" value="TreeGrafter"/>
</dbReference>
<dbReference type="Gene3D" id="3.40.50.2300">
    <property type="match status" value="1"/>
</dbReference>
<dbReference type="InterPro" id="IPR039420">
    <property type="entry name" value="WalR-like"/>
</dbReference>
<dbReference type="PANTHER" id="PTHR48111">
    <property type="entry name" value="REGULATOR OF RPOS"/>
    <property type="match status" value="1"/>
</dbReference>
<proteinExistence type="predicted"/>
<dbReference type="PROSITE" id="PS51755">
    <property type="entry name" value="OMPR_PHOB"/>
    <property type="match status" value="1"/>
</dbReference>
<evidence type="ECO:0000256" key="7">
    <source>
        <dbReference type="PROSITE-ProRule" id="PRU00169"/>
    </source>
</evidence>
<keyword evidence="6" id="KW-0804">Transcription</keyword>
<dbReference type="SMART" id="SM00862">
    <property type="entry name" value="Trans_reg_C"/>
    <property type="match status" value="1"/>
</dbReference>
<dbReference type="Pfam" id="PF00486">
    <property type="entry name" value="Trans_reg_C"/>
    <property type="match status" value="1"/>
</dbReference>
<dbReference type="AlphaFoldDB" id="A0A9Q4B453"/>
<protein>
    <submittedName>
        <fullName evidence="11">Response regulator transcription factor</fullName>
    </submittedName>
</protein>
<evidence type="ECO:0000256" key="4">
    <source>
        <dbReference type="ARBA" id="ARBA00023015"/>
    </source>
</evidence>
<evidence type="ECO:0000259" key="9">
    <source>
        <dbReference type="PROSITE" id="PS50110"/>
    </source>
</evidence>